<evidence type="ECO:0000256" key="5">
    <source>
        <dbReference type="ARBA" id="ARBA00022692"/>
    </source>
</evidence>
<evidence type="ECO:0000259" key="10">
    <source>
        <dbReference type="Pfam" id="PF04290"/>
    </source>
</evidence>
<evidence type="ECO:0000256" key="4">
    <source>
        <dbReference type="ARBA" id="ARBA00022519"/>
    </source>
</evidence>
<evidence type="ECO:0000256" key="2">
    <source>
        <dbReference type="ARBA" id="ARBA00022448"/>
    </source>
</evidence>
<keyword evidence="7 9" id="KW-0472">Membrane</keyword>
<comment type="subcellular location">
    <subcellularLocation>
        <location evidence="1 9">Cell inner membrane</location>
        <topology evidence="1 9">Multi-pass membrane protein</topology>
    </subcellularLocation>
</comment>
<sequence>MLQRFSSGLARCEEIAAAALAAAVTCLILTNIAFRALGSPLYWISELAIYAMIWMTFLIAATVFKRRQGIAVTLLSDLLPQTGRKLIGVWVDAMVLLFALLLAWLCWRWYQPLALVQAGFDTRAFQGQTFNFIYAENTSTLGIKKFWAWLIVPWFAFSLSLHGWANLIQSLKQWRTPTQAPTAKTLR</sequence>
<comment type="caution">
    <text evidence="11">The sequence shown here is derived from an EMBL/GenBank/DDBJ whole genome shotgun (WGS) entry which is preliminary data.</text>
</comment>
<evidence type="ECO:0000256" key="6">
    <source>
        <dbReference type="ARBA" id="ARBA00022989"/>
    </source>
</evidence>
<dbReference type="AlphaFoldDB" id="A0A3D0KGT4"/>
<evidence type="ECO:0000256" key="1">
    <source>
        <dbReference type="ARBA" id="ARBA00004429"/>
    </source>
</evidence>
<keyword evidence="3" id="KW-1003">Cell membrane</keyword>
<organism evidence="11">
    <name type="scientific">Halomonas campaniensis</name>
    <dbReference type="NCBI Taxonomy" id="213554"/>
    <lineage>
        <taxon>Bacteria</taxon>
        <taxon>Pseudomonadati</taxon>
        <taxon>Pseudomonadota</taxon>
        <taxon>Gammaproteobacteria</taxon>
        <taxon>Oceanospirillales</taxon>
        <taxon>Halomonadaceae</taxon>
        <taxon>Halomonas</taxon>
    </lineage>
</organism>
<keyword evidence="5 9" id="KW-0812">Transmembrane</keyword>
<evidence type="ECO:0000313" key="11">
    <source>
        <dbReference type="EMBL" id="HCA02696.1"/>
    </source>
</evidence>
<keyword evidence="2 9" id="KW-0813">Transport</keyword>
<dbReference type="InterPro" id="IPR055348">
    <property type="entry name" value="DctQ"/>
</dbReference>
<proteinExistence type="inferred from homology"/>
<dbReference type="InterPro" id="IPR007387">
    <property type="entry name" value="TRAP_DctQ"/>
</dbReference>
<accession>A0A3D0KGT4</accession>
<comment type="subunit">
    <text evidence="9">The complex comprises the extracytoplasmic solute receptor protein and the two transmembrane proteins.</text>
</comment>
<feature type="transmembrane region" description="Helical" evidence="9">
    <location>
        <begin position="85"/>
        <end position="110"/>
    </location>
</feature>
<feature type="domain" description="Tripartite ATP-independent periplasmic transporters DctQ component" evidence="10">
    <location>
        <begin position="25"/>
        <end position="172"/>
    </location>
</feature>
<feature type="transmembrane region" description="Helical" evidence="9">
    <location>
        <begin position="12"/>
        <end position="34"/>
    </location>
</feature>
<dbReference type="PANTHER" id="PTHR35011">
    <property type="entry name" value="2,3-DIKETO-L-GULONATE TRAP TRANSPORTER SMALL PERMEASE PROTEIN YIAM"/>
    <property type="match status" value="1"/>
</dbReference>
<evidence type="ECO:0000256" key="7">
    <source>
        <dbReference type="ARBA" id="ARBA00023136"/>
    </source>
</evidence>
<feature type="transmembrane region" description="Helical" evidence="9">
    <location>
        <begin position="146"/>
        <end position="165"/>
    </location>
</feature>
<evidence type="ECO:0000256" key="3">
    <source>
        <dbReference type="ARBA" id="ARBA00022475"/>
    </source>
</evidence>
<evidence type="ECO:0000256" key="8">
    <source>
        <dbReference type="ARBA" id="ARBA00038436"/>
    </source>
</evidence>
<comment type="function">
    <text evidence="9">Part of the tripartite ATP-independent periplasmic (TRAP) transport system.</text>
</comment>
<dbReference type="GO" id="GO:0022857">
    <property type="term" value="F:transmembrane transporter activity"/>
    <property type="evidence" value="ECO:0007669"/>
    <property type="project" value="UniProtKB-UniRule"/>
</dbReference>
<keyword evidence="6 9" id="KW-1133">Transmembrane helix</keyword>
<dbReference type="EMBL" id="DOTR01000056">
    <property type="protein sequence ID" value="HCA02696.1"/>
    <property type="molecule type" value="Genomic_DNA"/>
</dbReference>
<name>A0A3D0KGT4_9GAMM</name>
<keyword evidence="4 9" id="KW-0997">Cell inner membrane</keyword>
<dbReference type="PANTHER" id="PTHR35011:SF2">
    <property type="entry name" value="2,3-DIKETO-L-GULONATE TRAP TRANSPORTER SMALL PERMEASE PROTEIN YIAM"/>
    <property type="match status" value="1"/>
</dbReference>
<evidence type="ECO:0000256" key="9">
    <source>
        <dbReference type="RuleBase" id="RU369079"/>
    </source>
</evidence>
<dbReference type="GO" id="GO:0015740">
    <property type="term" value="P:C4-dicarboxylate transport"/>
    <property type="evidence" value="ECO:0007669"/>
    <property type="project" value="TreeGrafter"/>
</dbReference>
<feature type="transmembrane region" description="Helical" evidence="9">
    <location>
        <begin position="40"/>
        <end position="64"/>
    </location>
</feature>
<dbReference type="Pfam" id="PF04290">
    <property type="entry name" value="DctQ"/>
    <property type="match status" value="1"/>
</dbReference>
<protein>
    <recommendedName>
        <fullName evidence="9">TRAP transporter small permease protein</fullName>
    </recommendedName>
</protein>
<reference evidence="11" key="1">
    <citation type="journal article" date="2018" name="Nat. Biotechnol.">
        <title>A standardized bacterial taxonomy based on genome phylogeny substantially revises the tree of life.</title>
        <authorList>
            <person name="Parks D.H."/>
            <person name="Chuvochina M."/>
            <person name="Waite D.W."/>
            <person name="Rinke C."/>
            <person name="Skarshewski A."/>
            <person name="Chaumeil P.A."/>
            <person name="Hugenholtz P."/>
        </authorList>
    </citation>
    <scope>NUCLEOTIDE SEQUENCE [LARGE SCALE GENOMIC DNA]</scope>
    <source>
        <strain evidence="11">UBA11284</strain>
    </source>
</reference>
<gene>
    <name evidence="11" type="ORF">DEO68_11050</name>
</gene>
<comment type="similarity">
    <text evidence="8 9">Belongs to the TRAP transporter small permease family.</text>
</comment>
<dbReference type="GO" id="GO:0005886">
    <property type="term" value="C:plasma membrane"/>
    <property type="evidence" value="ECO:0007669"/>
    <property type="project" value="UniProtKB-SubCell"/>
</dbReference>